<sequence>MAKTVSWSVCLALLAFVPGAAGAQASDVPLSPKEQKQLEELDAVMAQPSLVAHHSDLYFRGLGAEAYQAGSKRRALSMFIAASRYADKPSQAMVAAMYWNGEGTAVDRPRAYAWMDLAADRGYRDLVIQRELYWSRLTPAERDAALAVGKEIFDEYGDERGRRRLRAEFHHELMRGTGSHTGAVGNGTTTTSLGLLGAGHAGAQGYLLDGNATPLSSYYSSAVWSADEYLRLKDLQWELQGHVKVGDPEPVSESPDTQPPH</sequence>
<feature type="chain" id="PRO_5028889966" evidence="1">
    <location>
        <begin position="24"/>
        <end position="261"/>
    </location>
</feature>
<dbReference type="AlphaFoldDB" id="A0A7G8PYV7"/>
<evidence type="ECO:0000313" key="3">
    <source>
        <dbReference type="Proteomes" id="UP000515873"/>
    </source>
</evidence>
<dbReference type="InterPro" id="IPR011990">
    <property type="entry name" value="TPR-like_helical_dom_sf"/>
</dbReference>
<evidence type="ECO:0000256" key="1">
    <source>
        <dbReference type="SAM" id="SignalP"/>
    </source>
</evidence>
<protein>
    <submittedName>
        <fullName evidence="2">Sel1 repeat family protein</fullName>
    </submittedName>
</protein>
<keyword evidence="3" id="KW-1185">Reference proteome</keyword>
<feature type="signal peptide" evidence="1">
    <location>
        <begin position="1"/>
        <end position="23"/>
    </location>
</feature>
<dbReference type="SMART" id="SM00671">
    <property type="entry name" value="SEL1"/>
    <property type="match status" value="1"/>
</dbReference>
<dbReference type="SUPFAM" id="SSF81901">
    <property type="entry name" value="HCP-like"/>
    <property type="match status" value="1"/>
</dbReference>
<name>A0A7G8PYV7_9GAMM</name>
<dbReference type="EMBL" id="CP060412">
    <property type="protein sequence ID" value="QNJ99714.1"/>
    <property type="molecule type" value="Genomic_DNA"/>
</dbReference>
<dbReference type="InterPro" id="IPR006597">
    <property type="entry name" value="Sel1-like"/>
</dbReference>
<dbReference type="Gene3D" id="1.25.40.10">
    <property type="entry name" value="Tetratricopeptide repeat domain"/>
    <property type="match status" value="1"/>
</dbReference>
<accession>A0A7G8PYV7</accession>
<dbReference type="Proteomes" id="UP000515873">
    <property type="component" value="Chromosome"/>
</dbReference>
<dbReference type="RefSeq" id="WP_187055207.1">
    <property type="nucleotide sequence ID" value="NZ_CP060412.1"/>
</dbReference>
<dbReference type="KEGG" id="dtl:H8F01_11170"/>
<proteinExistence type="predicted"/>
<reference evidence="2 3" key="1">
    <citation type="submission" date="2020-08" db="EMBL/GenBank/DDBJ databases">
        <title>Dyella sp. G9 isolated from forest soil.</title>
        <authorList>
            <person name="Fu J."/>
            <person name="Qiu L."/>
        </authorList>
    </citation>
    <scope>NUCLEOTIDE SEQUENCE [LARGE SCALE GENOMIC DNA]</scope>
    <source>
        <strain evidence="2 3">G9</strain>
    </source>
</reference>
<gene>
    <name evidence="2" type="ORF">H8F01_11170</name>
</gene>
<organism evidence="2 3">
    <name type="scientific">Dyella telluris</name>
    <dbReference type="NCBI Taxonomy" id="2763498"/>
    <lineage>
        <taxon>Bacteria</taxon>
        <taxon>Pseudomonadati</taxon>
        <taxon>Pseudomonadota</taxon>
        <taxon>Gammaproteobacteria</taxon>
        <taxon>Lysobacterales</taxon>
        <taxon>Rhodanobacteraceae</taxon>
        <taxon>Dyella</taxon>
    </lineage>
</organism>
<keyword evidence="1" id="KW-0732">Signal</keyword>
<evidence type="ECO:0000313" key="2">
    <source>
        <dbReference type="EMBL" id="QNJ99714.1"/>
    </source>
</evidence>